<dbReference type="Gene3D" id="2.60.120.260">
    <property type="entry name" value="Galactose-binding domain-like"/>
    <property type="match status" value="1"/>
</dbReference>
<evidence type="ECO:0000313" key="12">
    <source>
        <dbReference type="Proteomes" id="UP000019598"/>
    </source>
</evidence>
<accession>R9LA79</accession>
<dbReference type="InterPro" id="IPR000601">
    <property type="entry name" value="PKD_dom"/>
</dbReference>
<evidence type="ECO:0000313" key="11">
    <source>
        <dbReference type="EMBL" id="EOS55684.1"/>
    </source>
</evidence>
<dbReference type="PROSITE" id="PS50853">
    <property type="entry name" value="FN3"/>
    <property type="match status" value="1"/>
</dbReference>
<dbReference type="GO" id="GO:0004252">
    <property type="term" value="F:serine-type endopeptidase activity"/>
    <property type="evidence" value="ECO:0007669"/>
    <property type="project" value="UniProtKB-UniRule"/>
</dbReference>
<dbReference type="InterPro" id="IPR033857">
    <property type="entry name" value="Bacillopeptidase_F"/>
</dbReference>
<dbReference type="SUPFAM" id="SSF52743">
    <property type="entry name" value="Subtilisin-like"/>
    <property type="match status" value="1"/>
</dbReference>
<evidence type="ECO:0000256" key="3">
    <source>
        <dbReference type="ARBA" id="ARBA00022801"/>
    </source>
</evidence>
<gene>
    <name evidence="11" type="ORF">C812_02816</name>
</gene>
<feature type="region of interest" description="Disordered" evidence="7">
    <location>
        <begin position="924"/>
        <end position="955"/>
    </location>
</feature>
<dbReference type="Pfam" id="PF13620">
    <property type="entry name" value="CarboxypepD_reg"/>
    <property type="match status" value="1"/>
</dbReference>
<feature type="chain" id="PRO_5004485577" description="Bacillopeptidase F" evidence="8">
    <location>
        <begin position="30"/>
        <end position="1827"/>
    </location>
</feature>
<sequence>MISLKRFRKPFSLGMSILLALTLVPVASASSSSVSGQSSLRSSAPQVAEAKIDAKLQSQFKQDDFVTYLVKLKEQTDTNSVAKLALQKAQLEKSTPSAAKLSVRTSVVSALRETASRTQYKLEEYLRKAQQSGEVKDYKSYFIVNAMAVTSSKEVLERIALFPEVEKILPNEERHLQKVEIDKDAAVEPAVKMPAVKPADEVSTSLGDSKQATKDVNPSSVEWNIAQINAPEVWNMGIDGTGIVVANLDTGVDYNHPALRSKWRGLDASGNIVDPELSWYDPHSHAPLPADSHGHGTHTMGTMVGSEPDGSNQIGVAPGAKWIAVRIFNPTTTDDIILDGGQWLLAPVDAEGNLHPELAPDVVNNSWGGGPGIDEWFRPIVQAWRSAQIFPEFSAGNTDFDNPGGPGSVAAPANYPEAFATGATDINGNLADFSLRGPSPYDEIKPEVSAPGVNIRSSVPGGAYQGGWNGTSMAGPHTTAIAALLLQANHSLTVDQLEEILTSTATPRTDSEYPTTPNNGYGSGIVNALDAVGSVLQGIGTVSGRVITAGEDLEEPVLTHTPPTLIYEGFDVTLSAQVSDDVAVTSVEFYAKEAGTSHYVYIPAVRVSGNEKDGVYEATIPSFLISTAGLDYYIRVNDYGNNGFDSAPYSVTVSAGVVPGYLQDFETDISGFMSGGAGNTWAWGTPVSGPGSAYSGDKVYATNLTDSYEPLANSYLLAPPIDLTDSPEGAILSFKHWYDLEEEFDVGTLYMATLDTDYAFVPVAEYTGTSNGWETQYLDLRDYAGQQVYLQFGLTSDGVVQKAGWYLDDLSLQLPDDSAPAAPTDLSGSATFVGSVELTWSPSVDEDVKEYTVYRSTTSGSGYEELITTSSTEYTDTTTETDQTYYYAVTATDYSGNESAKSEELEINVVHPITIFSDNFDGDSDNGWTHSGAGDKWERGTPMDPGPTSAVSEPNVWGTDLDNYYENGTNASLVSPTIDLSTVDNATLVFDHWFEIETNFDYGYVEASSDGGATWHELGRFSHNTEGKVWSTAYYDLEDYVGEQVQVRFRLNTDGSVVRAGWYIDNVQVLNVNTPEDQVTSNVLGNTGTKMDKVVKSGPAYKLTRTSKAEFERLVKEAKPSGDIGISSLPASATVTVVETGRSVKTDPATGRYSLNHMAGDYTLKAEAYGYYPQTANVTIADQVNAKANFTLQPIPKGTLTGTITDERTGEPIEGATVSVLEDAMVAPQITGADGSFSLELLEGTYTLSVIAADYYGDTLTVTVPPNGTADGSLALKPFVGLPGEIAYDDGTLENAWVFNKADNAWAVRMTPEAGAVQVTGALIRFMNTEWPVPGGTEIQYAVYDASGPDGAPGQQIAGPFDGTALRNDEWTVLELPEPVTVEGDFYIVYIQTLAGTSAPGIGADESSPNAGRSWNRINGVWSLVDQSQGNFMIRAVVRYPVHAPVITSPEDGSYTNQAAFTVTGTSMANGAEVKVYNGTELAGTTTVENGQFSLPIELHDGANELTAEVLVNGKATDRSLPAIITLDTVAPELEVVSPVDGFRTNSEVLNVTGSAFDEFINKLTVNGQEVPLEGSGAFAYRMLINAGENLITVTATDHAGNETTVTRTVYVDTELPEITNLTPAEDVHLTAGEALTVSFDSVPGLTASFHIELPLSILGGSSNGIPLTETEPGHYEGTYTTPASLVLEGGVIVVTVQDAAGNSGDFQAPGRLFVSASGEDPGEDPGENPGGDPGESPDNPPNVSPVAVIHAVDRAAKNKQVDFDGAASSDADGRIVRYSWSFGDGSTGLGPKVKHRFSTAGSYTVTLTVTDNAGAVSSVVHKIVIR</sequence>
<dbReference type="SMART" id="SM00089">
    <property type="entry name" value="PKD"/>
    <property type="match status" value="1"/>
</dbReference>
<dbReference type="PROSITE" id="PS00138">
    <property type="entry name" value="SUBTILASE_SER"/>
    <property type="match status" value="1"/>
</dbReference>
<dbReference type="InterPro" id="IPR013783">
    <property type="entry name" value="Ig-like_fold"/>
</dbReference>
<dbReference type="CDD" id="cd00146">
    <property type="entry name" value="PKD"/>
    <property type="match status" value="1"/>
</dbReference>
<dbReference type="InterPro" id="IPR036116">
    <property type="entry name" value="FN3_sf"/>
</dbReference>
<comment type="similarity">
    <text evidence="1 6">Belongs to the peptidase S8 family.</text>
</comment>
<dbReference type="PANTHER" id="PTHR43399">
    <property type="entry name" value="SUBTILISIN-RELATED"/>
    <property type="match status" value="1"/>
</dbReference>
<evidence type="ECO:0000256" key="7">
    <source>
        <dbReference type="SAM" id="MobiDB-lite"/>
    </source>
</evidence>
<evidence type="ECO:0000256" key="2">
    <source>
        <dbReference type="ARBA" id="ARBA00022670"/>
    </source>
</evidence>
<dbReference type="InterPro" id="IPR000209">
    <property type="entry name" value="Peptidase_S8/S53_dom"/>
</dbReference>
<dbReference type="GeneID" id="43345797"/>
<dbReference type="CDD" id="cd07481">
    <property type="entry name" value="Peptidases_S8_BacillopeptidaseF-like"/>
    <property type="match status" value="1"/>
</dbReference>
<evidence type="ECO:0000256" key="6">
    <source>
        <dbReference type="PROSITE-ProRule" id="PRU01240"/>
    </source>
</evidence>
<dbReference type="Pfam" id="PF20773">
    <property type="entry name" value="InhA-like_MAM"/>
    <property type="match status" value="2"/>
</dbReference>
<feature type="compositionally biased region" description="Polar residues" evidence="7">
    <location>
        <begin position="202"/>
        <end position="217"/>
    </location>
</feature>
<dbReference type="PROSITE" id="PS51892">
    <property type="entry name" value="SUBTILASE"/>
    <property type="match status" value="1"/>
</dbReference>
<evidence type="ECO:0000259" key="9">
    <source>
        <dbReference type="PROSITE" id="PS50093"/>
    </source>
</evidence>
<feature type="signal peptide" evidence="8">
    <location>
        <begin position="1"/>
        <end position="29"/>
    </location>
</feature>
<dbReference type="RefSeq" id="WP_016313255.1">
    <property type="nucleotide sequence ID" value="NZ_KE159653.1"/>
</dbReference>
<dbReference type="Pfam" id="PF05922">
    <property type="entry name" value="Inhibitor_I9"/>
    <property type="match status" value="1"/>
</dbReference>
<dbReference type="InterPro" id="IPR035986">
    <property type="entry name" value="PKD_dom_sf"/>
</dbReference>
<reference evidence="11 12" key="1">
    <citation type="submission" date="2013-04" db="EMBL/GenBank/DDBJ databases">
        <title>The Genome Sequence of Paenibacillus barengoltzii G22.</title>
        <authorList>
            <consortium name="The Broad Institute Genomics Platform"/>
            <consortium name="The Broad Institute Genome Sequencing Center for Infectious Disease"/>
            <person name="Earl A."/>
            <person name="Xavier R."/>
            <person name="Elson C."/>
            <person name="Duck W."/>
            <person name="Walker B."/>
            <person name="Young S."/>
            <person name="Zeng Q."/>
            <person name="Gargeya S."/>
            <person name="Fitzgerald M."/>
            <person name="Haas B."/>
            <person name="Abouelleil A."/>
            <person name="Allen A.W."/>
            <person name="Alvarado L."/>
            <person name="Arachchi H.M."/>
            <person name="Berlin A.M."/>
            <person name="Chapman S.B."/>
            <person name="Gainer-Dewar J."/>
            <person name="Goldberg J."/>
            <person name="Griggs A."/>
            <person name="Gujja S."/>
            <person name="Hansen M."/>
            <person name="Howarth C."/>
            <person name="Imamovic A."/>
            <person name="Ireland A."/>
            <person name="Larimer J."/>
            <person name="McCowan C."/>
            <person name="Murphy C."/>
            <person name="Pearson M."/>
            <person name="Poon T.W."/>
            <person name="Priest M."/>
            <person name="Roberts A."/>
            <person name="Saif S."/>
            <person name="Shea T."/>
            <person name="Sisk P."/>
            <person name="Sykes S."/>
            <person name="Wortman J."/>
            <person name="Nusbaum C."/>
            <person name="Birren B."/>
        </authorList>
    </citation>
    <scope>NUCLEOTIDE SEQUENCE [LARGE SCALE GENOMIC DNA]</scope>
    <source>
        <strain evidence="11 12">G22</strain>
    </source>
</reference>
<dbReference type="PROSITE" id="PS50093">
    <property type="entry name" value="PKD"/>
    <property type="match status" value="1"/>
</dbReference>
<dbReference type="InterPro" id="IPR036852">
    <property type="entry name" value="Peptidase_S8/S53_dom_sf"/>
</dbReference>
<feature type="region of interest" description="Disordered" evidence="7">
    <location>
        <begin position="192"/>
        <end position="217"/>
    </location>
</feature>
<dbReference type="STRING" id="1235795.C812_02816"/>
<dbReference type="PATRIC" id="fig|1235795.3.peg.2783"/>
<evidence type="ECO:0000259" key="10">
    <source>
        <dbReference type="PROSITE" id="PS50853"/>
    </source>
</evidence>
<dbReference type="Pfam" id="PF00082">
    <property type="entry name" value="Peptidase_S8"/>
    <property type="match status" value="1"/>
</dbReference>
<dbReference type="Gene3D" id="2.60.40.10">
    <property type="entry name" value="Immunoglobulins"/>
    <property type="match status" value="4"/>
</dbReference>
<dbReference type="InterPro" id="IPR022409">
    <property type="entry name" value="PKD/Chitinase_dom"/>
</dbReference>
<dbReference type="HOGENOM" id="CLU_002614_0_0_9"/>
<dbReference type="GO" id="GO:0006508">
    <property type="term" value="P:proteolysis"/>
    <property type="evidence" value="ECO:0007669"/>
    <property type="project" value="UniProtKB-KW"/>
</dbReference>
<dbReference type="InterPro" id="IPR013320">
    <property type="entry name" value="ConA-like_dom_sf"/>
</dbReference>
<feature type="domain" description="Fibronectin type-III" evidence="10">
    <location>
        <begin position="822"/>
        <end position="913"/>
    </location>
</feature>
<dbReference type="PRINTS" id="PR00723">
    <property type="entry name" value="SUBTILISIN"/>
</dbReference>
<dbReference type="Pfam" id="PF09136">
    <property type="entry name" value="Glucodextran_B"/>
    <property type="match status" value="2"/>
</dbReference>
<feature type="active site" description="Charge relay system" evidence="5 6">
    <location>
        <position position="249"/>
    </location>
</feature>
<protein>
    <recommendedName>
        <fullName evidence="13">Bacillopeptidase F</fullName>
    </recommendedName>
</protein>
<dbReference type="OrthoDB" id="9798386at2"/>
<dbReference type="SUPFAM" id="SSF49464">
    <property type="entry name" value="Carboxypeptidase regulatory domain-like"/>
    <property type="match status" value="2"/>
</dbReference>
<evidence type="ECO:0000256" key="1">
    <source>
        <dbReference type="ARBA" id="ARBA00011073"/>
    </source>
</evidence>
<dbReference type="Gene3D" id="2.60.40.1120">
    <property type="entry name" value="Carboxypeptidase-like, regulatory domain"/>
    <property type="match status" value="2"/>
</dbReference>
<dbReference type="InterPro" id="IPR051048">
    <property type="entry name" value="Peptidase_S8/S53_subtilisin"/>
</dbReference>
<feature type="active site" description="Charge relay system" evidence="5 6">
    <location>
        <position position="295"/>
    </location>
</feature>
<dbReference type="Pfam" id="PF18911">
    <property type="entry name" value="PKD_4"/>
    <property type="match status" value="1"/>
</dbReference>
<dbReference type="SUPFAM" id="SSF49899">
    <property type="entry name" value="Concanavalin A-like lectins/glucanases"/>
    <property type="match status" value="2"/>
</dbReference>
<dbReference type="EMBL" id="ASSZ01000025">
    <property type="protein sequence ID" value="EOS55684.1"/>
    <property type="molecule type" value="Genomic_DNA"/>
</dbReference>
<dbReference type="PANTHER" id="PTHR43399:SF4">
    <property type="entry name" value="CELL WALL-ASSOCIATED PROTEASE"/>
    <property type="match status" value="1"/>
</dbReference>
<dbReference type="Gene3D" id="3.40.50.200">
    <property type="entry name" value="Peptidase S8/S53 domain"/>
    <property type="match status" value="1"/>
</dbReference>
<evidence type="ECO:0000256" key="5">
    <source>
        <dbReference type="PIRSR" id="PIRSR615500-1"/>
    </source>
</evidence>
<dbReference type="InterPro" id="IPR015500">
    <property type="entry name" value="Peptidase_S8_subtilisin-rel"/>
</dbReference>
<comment type="caution">
    <text evidence="11">The sequence shown here is derived from an EMBL/GenBank/DDBJ whole genome shotgun (WGS) entry which is preliminary data.</text>
</comment>
<keyword evidence="2 6" id="KW-0645">Protease</keyword>
<dbReference type="SUPFAM" id="SSF49299">
    <property type="entry name" value="PKD domain"/>
    <property type="match status" value="1"/>
</dbReference>
<dbReference type="FunFam" id="3.40.50.200:FF:000043">
    <property type="entry name" value="Peptidase S8"/>
    <property type="match status" value="1"/>
</dbReference>
<organism evidence="11 12">
    <name type="scientific">Paenibacillus barengoltzii G22</name>
    <dbReference type="NCBI Taxonomy" id="1235795"/>
    <lineage>
        <taxon>Bacteria</taxon>
        <taxon>Bacillati</taxon>
        <taxon>Bacillota</taxon>
        <taxon>Bacilli</taxon>
        <taxon>Bacillales</taxon>
        <taxon>Paenibacillaceae</taxon>
        <taxon>Paenibacillus</taxon>
    </lineage>
</organism>
<keyword evidence="8" id="KW-0732">Signal</keyword>
<keyword evidence="3 6" id="KW-0378">Hydrolase</keyword>
<feature type="active site" description="Charge relay system" evidence="5 6">
    <location>
        <position position="472"/>
    </location>
</feature>
<dbReference type="InterPro" id="IPR003961">
    <property type="entry name" value="FN3_dom"/>
</dbReference>
<name>R9LA79_9BACL</name>
<dbReference type="InterPro" id="IPR023828">
    <property type="entry name" value="Peptidase_S8_Ser-AS"/>
</dbReference>
<dbReference type="SUPFAM" id="SSF49265">
    <property type="entry name" value="Fibronectin type III"/>
    <property type="match status" value="1"/>
</dbReference>
<dbReference type="Proteomes" id="UP000019598">
    <property type="component" value="Unassembled WGS sequence"/>
</dbReference>
<feature type="region of interest" description="Disordered" evidence="7">
    <location>
        <begin position="1707"/>
        <end position="1745"/>
    </location>
</feature>
<evidence type="ECO:0000256" key="8">
    <source>
        <dbReference type="SAM" id="SignalP"/>
    </source>
</evidence>
<keyword evidence="4 6" id="KW-0720">Serine protease</keyword>
<evidence type="ECO:0008006" key="13">
    <source>
        <dbReference type="Google" id="ProtNLM"/>
    </source>
</evidence>
<evidence type="ECO:0000256" key="4">
    <source>
        <dbReference type="ARBA" id="ARBA00022825"/>
    </source>
</evidence>
<proteinExistence type="inferred from homology"/>
<dbReference type="InterPro" id="IPR008969">
    <property type="entry name" value="CarboxyPept-like_regulatory"/>
</dbReference>
<feature type="domain" description="PKD" evidence="9">
    <location>
        <begin position="1745"/>
        <end position="1827"/>
    </location>
</feature>
<dbReference type="InterPro" id="IPR010259">
    <property type="entry name" value="S8pro/Inhibitor_I9"/>
</dbReference>